<sequence length="209" mass="23347">RYEGPTPELDTDLYQHIRESIEVVLSDSAANEIAASNVNRGRRALQIESDTADALLPNLKLAKHRFESHTTPLCRLLSNLPAVIAVAQRIIQQRHDATGASIRNWLNSLTSEHVLQLSMLADCTDEALVLLRLVDDEQCDSAELGNYVQGFADRIQALILNKLILDTGYTKFTLDTLSEGKVAFFASGDARRLRPCDQEMTDRCLDHMK</sequence>
<gene>
    <name evidence="1" type="ORF">CCMP2556_LOCUS3561</name>
</gene>
<reference evidence="1 2" key="1">
    <citation type="submission" date="2024-02" db="EMBL/GenBank/DDBJ databases">
        <authorList>
            <person name="Chen Y."/>
            <person name="Shah S."/>
            <person name="Dougan E. K."/>
            <person name="Thang M."/>
            <person name="Chan C."/>
        </authorList>
    </citation>
    <scope>NUCLEOTIDE SEQUENCE [LARGE SCALE GENOMIC DNA]</scope>
</reference>
<evidence type="ECO:0000313" key="2">
    <source>
        <dbReference type="Proteomes" id="UP001642484"/>
    </source>
</evidence>
<proteinExistence type="predicted"/>
<feature type="non-terminal residue" evidence="1">
    <location>
        <position position="1"/>
    </location>
</feature>
<dbReference type="EMBL" id="CAXAMN010001422">
    <property type="protein sequence ID" value="CAK8994239.1"/>
    <property type="molecule type" value="Genomic_DNA"/>
</dbReference>
<protein>
    <submittedName>
        <fullName evidence="1">Uncharacterized protein</fullName>
    </submittedName>
</protein>
<feature type="non-terminal residue" evidence="1">
    <location>
        <position position="209"/>
    </location>
</feature>
<accession>A0ABP0HXS5</accession>
<name>A0ABP0HXS5_9DINO</name>
<keyword evidence="2" id="KW-1185">Reference proteome</keyword>
<organism evidence="1 2">
    <name type="scientific">Durusdinium trenchii</name>
    <dbReference type="NCBI Taxonomy" id="1381693"/>
    <lineage>
        <taxon>Eukaryota</taxon>
        <taxon>Sar</taxon>
        <taxon>Alveolata</taxon>
        <taxon>Dinophyceae</taxon>
        <taxon>Suessiales</taxon>
        <taxon>Symbiodiniaceae</taxon>
        <taxon>Durusdinium</taxon>
    </lineage>
</organism>
<dbReference type="Proteomes" id="UP001642484">
    <property type="component" value="Unassembled WGS sequence"/>
</dbReference>
<evidence type="ECO:0000313" key="1">
    <source>
        <dbReference type="EMBL" id="CAK8994239.1"/>
    </source>
</evidence>
<comment type="caution">
    <text evidence="1">The sequence shown here is derived from an EMBL/GenBank/DDBJ whole genome shotgun (WGS) entry which is preliminary data.</text>
</comment>